<accession>X1DYN4</accession>
<name>X1DYN4_9ZZZZ</name>
<comment type="caution">
    <text evidence="1">The sequence shown here is derived from an EMBL/GenBank/DDBJ whole genome shotgun (WGS) entry which is preliminary data.</text>
</comment>
<protein>
    <submittedName>
        <fullName evidence="1">Uncharacterized protein</fullName>
    </submittedName>
</protein>
<sequence length="67" mass="7936">FPLSIIPSVEQHLSSMEDVINGIEGRDGLELYYSTCTHEHKRLRRLLDDLTGEYNSLYDLFNTWYNR</sequence>
<feature type="non-terminal residue" evidence="1">
    <location>
        <position position="1"/>
    </location>
</feature>
<gene>
    <name evidence="1" type="ORF">S01H4_60051</name>
</gene>
<dbReference type="AlphaFoldDB" id="X1DYN4"/>
<organism evidence="1">
    <name type="scientific">marine sediment metagenome</name>
    <dbReference type="NCBI Taxonomy" id="412755"/>
    <lineage>
        <taxon>unclassified sequences</taxon>
        <taxon>metagenomes</taxon>
        <taxon>ecological metagenomes</taxon>
    </lineage>
</organism>
<reference evidence="1" key="1">
    <citation type="journal article" date="2014" name="Front. Microbiol.">
        <title>High frequency of phylogenetically diverse reductive dehalogenase-homologous genes in deep subseafloor sedimentary metagenomes.</title>
        <authorList>
            <person name="Kawai M."/>
            <person name="Futagami T."/>
            <person name="Toyoda A."/>
            <person name="Takaki Y."/>
            <person name="Nishi S."/>
            <person name="Hori S."/>
            <person name="Arai W."/>
            <person name="Tsubouchi T."/>
            <person name="Morono Y."/>
            <person name="Uchiyama I."/>
            <person name="Ito T."/>
            <person name="Fujiyama A."/>
            <person name="Inagaki F."/>
            <person name="Takami H."/>
        </authorList>
    </citation>
    <scope>NUCLEOTIDE SEQUENCE</scope>
    <source>
        <strain evidence="1">Expedition CK06-06</strain>
    </source>
</reference>
<dbReference type="EMBL" id="BART01035323">
    <property type="protein sequence ID" value="GAH13315.1"/>
    <property type="molecule type" value="Genomic_DNA"/>
</dbReference>
<proteinExistence type="predicted"/>
<evidence type="ECO:0000313" key="1">
    <source>
        <dbReference type="EMBL" id="GAH13315.1"/>
    </source>
</evidence>